<evidence type="ECO:0000313" key="5">
    <source>
        <dbReference type="Proteomes" id="UP000076842"/>
    </source>
</evidence>
<accession>A0A165DJD7</accession>
<evidence type="ECO:0000259" key="3">
    <source>
        <dbReference type="PROSITE" id="PS51228"/>
    </source>
</evidence>
<dbReference type="OrthoDB" id="346910at2759"/>
<evidence type="ECO:0000256" key="1">
    <source>
        <dbReference type="ARBA" id="ARBA00005567"/>
    </source>
</evidence>
<keyword evidence="5" id="KW-1185">Reference proteome</keyword>
<name>A0A165DJD7_9BASI</name>
<dbReference type="Gene3D" id="1.20.80.10">
    <property type="match status" value="1"/>
</dbReference>
<reference evidence="4 5" key="1">
    <citation type="journal article" date="2016" name="Mol. Biol. Evol.">
        <title>Comparative Genomics of Early-Diverging Mushroom-Forming Fungi Provides Insights into the Origins of Lignocellulose Decay Capabilities.</title>
        <authorList>
            <person name="Nagy L.G."/>
            <person name="Riley R."/>
            <person name="Tritt A."/>
            <person name="Adam C."/>
            <person name="Daum C."/>
            <person name="Floudas D."/>
            <person name="Sun H."/>
            <person name="Yadav J.S."/>
            <person name="Pangilinan J."/>
            <person name="Larsson K.H."/>
            <person name="Matsuura K."/>
            <person name="Barry K."/>
            <person name="Labutti K."/>
            <person name="Kuo R."/>
            <person name="Ohm R.A."/>
            <person name="Bhattacharya S.S."/>
            <person name="Shirouzu T."/>
            <person name="Yoshinaga Y."/>
            <person name="Martin F.M."/>
            <person name="Grigoriev I.V."/>
            <person name="Hibbett D.S."/>
        </authorList>
    </citation>
    <scope>NUCLEOTIDE SEQUENCE [LARGE SCALE GENOMIC DNA]</scope>
    <source>
        <strain evidence="4 5">HHB12733</strain>
    </source>
</reference>
<dbReference type="AlphaFoldDB" id="A0A165DJD7"/>
<dbReference type="Pfam" id="PF00887">
    <property type="entry name" value="ACBP"/>
    <property type="match status" value="1"/>
</dbReference>
<dbReference type="InterPro" id="IPR000582">
    <property type="entry name" value="Acyl-CoA-binding_protein"/>
</dbReference>
<dbReference type="Proteomes" id="UP000076842">
    <property type="component" value="Unassembled WGS sequence"/>
</dbReference>
<comment type="similarity">
    <text evidence="1">Belongs to the ACBP family.</text>
</comment>
<dbReference type="GO" id="GO:0006631">
    <property type="term" value="P:fatty acid metabolic process"/>
    <property type="evidence" value="ECO:0007669"/>
    <property type="project" value="TreeGrafter"/>
</dbReference>
<evidence type="ECO:0000313" key="4">
    <source>
        <dbReference type="EMBL" id="KZT52935.1"/>
    </source>
</evidence>
<evidence type="ECO:0000256" key="2">
    <source>
        <dbReference type="ARBA" id="ARBA00023121"/>
    </source>
</evidence>
<dbReference type="PANTHER" id="PTHR23310">
    <property type="entry name" value="ACYL-COA-BINDING PROTEIN, ACBP"/>
    <property type="match status" value="1"/>
</dbReference>
<dbReference type="EMBL" id="KV424051">
    <property type="protein sequence ID" value="KZT52935.1"/>
    <property type="molecule type" value="Genomic_DNA"/>
</dbReference>
<dbReference type="STRING" id="1353952.A0A165DJD7"/>
<dbReference type="InterPro" id="IPR035984">
    <property type="entry name" value="Acyl-CoA-binding_sf"/>
</dbReference>
<sequence length="106" mass="11904">MSASKFDTAVDIVKRLPSDGPVKLSTDDKLKFYGLFKQANEGPVTTAKPTGMFAFEAKAKWEAWSKVKDLSQEQAKEEYVALLLEYLNKAEDDPEIKKFIDELQAA</sequence>
<dbReference type="GO" id="GO:0000062">
    <property type="term" value="F:fatty-acyl-CoA binding"/>
    <property type="evidence" value="ECO:0007669"/>
    <property type="project" value="InterPro"/>
</dbReference>
<feature type="domain" description="ACB" evidence="3">
    <location>
        <begin position="2"/>
        <end position="92"/>
    </location>
</feature>
<dbReference type="FunFam" id="1.20.80.10:FF:000010">
    <property type="entry name" value="Acyl-CoA-binding domain-containing protein 5"/>
    <property type="match status" value="1"/>
</dbReference>
<dbReference type="InterPro" id="IPR014352">
    <property type="entry name" value="FERM/acyl-CoA-bd_prot_sf"/>
</dbReference>
<dbReference type="SUPFAM" id="SSF47027">
    <property type="entry name" value="Acyl-CoA binding protein"/>
    <property type="match status" value="1"/>
</dbReference>
<dbReference type="PRINTS" id="PR00689">
    <property type="entry name" value="ACOABINDINGP"/>
</dbReference>
<dbReference type="FunCoup" id="A0A165DJD7">
    <property type="interactions" value="129"/>
</dbReference>
<dbReference type="PROSITE" id="PS51228">
    <property type="entry name" value="ACB_2"/>
    <property type="match status" value="1"/>
</dbReference>
<dbReference type="PANTHER" id="PTHR23310:SF62">
    <property type="entry name" value="ACYL-COA BINDING PROTEIN 1, ISOFORM A"/>
    <property type="match status" value="1"/>
</dbReference>
<dbReference type="InParanoid" id="A0A165DJD7"/>
<organism evidence="4 5">
    <name type="scientific">Calocera cornea HHB12733</name>
    <dbReference type="NCBI Taxonomy" id="1353952"/>
    <lineage>
        <taxon>Eukaryota</taxon>
        <taxon>Fungi</taxon>
        <taxon>Dikarya</taxon>
        <taxon>Basidiomycota</taxon>
        <taxon>Agaricomycotina</taxon>
        <taxon>Dacrymycetes</taxon>
        <taxon>Dacrymycetales</taxon>
        <taxon>Dacrymycetaceae</taxon>
        <taxon>Calocera</taxon>
    </lineage>
</organism>
<keyword evidence="2" id="KW-0446">Lipid-binding</keyword>
<proteinExistence type="inferred from homology"/>
<protein>
    <submittedName>
        <fullName evidence="4">Acyl-CoA-binding protein</fullName>
    </submittedName>
</protein>
<gene>
    <name evidence="4" type="ORF">CALCODRAFT_520400</name>
</gene>